<dbReference type="Gene3D" id="3.40.50.150">
    <property type="entry name" value="Vaccinia Virus protein VP39"/>
    <property type="match status" value="1"/>
</dbReference>
<evidence type="ECO:0000313" key="8">
    <source>
        <dbReference type="EMBL" id="SPD88525.1"/>
    </source>
</evidence>
<dbReference type="OrthoDB" id="129465at2"/>
<evidence type="ECO:0000256" key="3">
    <source>
        <dbReference type="ARBA" id="ARBA00022679"/>
    </source>
</evidence>
<evidence type="ECO:0000259" key="6">
    <source>
        <dbReference type="Pfam" id="PF23186"/>
    </source>
</evidence>
<dbReference type="PROSITE" id="PS00092">
    <property type="entry name" value="N6_MTASE"/>
    <property type="match status" value="1"/>
</dbReference>
<dbReference type="KEGG" id="mgg:MPLG2_3495"/>
<dbReference type="Pfam" id="PF05175">
    <property type="entry name" value="MTS"/>
    <property type="match status" value="1"/>
</dbReference>
<dbReference type="InterPro" id="IPR052190">
    <property type="entry name" value="Euk-Arch_PrmC-MTase"/>
</dbReference>
<dbReference type="InterPro" id="IPR056684">
    <property type="entry name" value="DUF7782"/>
</dbReference>
<sequence>MLDPDLARDLADRLRDAGYTYDGVAARLGPEGLDGLARNSTVPSEAALHGARDPQATLIRAFALQQVVEADALKAVLGPAADAPELVELDGARARAAVELRPYDFEHAGGTHSGWLASDLTPTLDGRLARPRADFVLGLSPASITLAQLTMRMPVDRALDLGAGCGVQALHLATHAAHVVATDLNPRACAMSQLTAALNDVQVDVRQGSLYEPVDADTFDLIVTNPPYVMSPPTGRRLVYREGDHTADGLMRAVVTGAPTHLNPGGALQVLGNWAITADQPWQDRLADWIAPTGCDAMVLQRERLDPYEYIELWLADAGLTGTPEYAPRYAEWAAYFTQLGIVGVGMGWLTLYHEQRDDPSLTFEEWPHQVHQPVGPAFAAHPAALTAARQPDAALLAATLVVADDVTQETLGRPGAAEPDHIVLRRSTGFGRAAEVDTGLAAVVGACDGDLPVGVLIGAVADLLDVDADALIPDLLPRLRRLIEQGYLVPTVGL</sequence>
<dbReference type="SUPFAM" id="SSF53335">
    <property type="entry name" value="S-adenosyl-L-methionine-dependent methyltransferases"/>
    <property type="match status" value="1"/>
</dbReference>
<feature type="domain" description="DUF7059" evidence="6">
    <location>
        <begin position="17"/>
        <end position="96"/>
    </location>
</feature>
<dbReference type="GO" id="GO:0008276">
    <property type="term" value="F:protein methyltransferase activity"/>
    <property type="evidence" value="ECO:0007669"/>
    <property type="project" value="TreeGrafter"/>
</dbReference>
<dbReference type="CDD" id="cd02440">
    <property type="entry name" value="AdoMet_MTases"/>
    <property type="match status" value="1"/>
</dbReference>
<evidence type="ECO:0000256" key="4">
    <source>
        <dbReference type="ARBA" id="ARBA00022691"/>
    </source>
</evidence>
<evidence type="ECO:0000256" key="1">
    <source>
        <dbReference type="ARBA" id="ARBA00006149"/>
    </source>
</evidence>
<dbReference type="GO" id="GO:0008170">
    <property type="term" value="F:N-methyltransferase activity"/>
    <property type="evidence" value="ECO:0007669"/>
    <property type="project" value="UniProtKB-ARBA"/>
</dbReference>
<dbReference type="InterPro" id="IPR002052">
    <property type="entry name" value="DNA_methylase_N6_adenine_CS"/>
</dbReference>
<protein>
    <submittedName>
        <fullName evidence="8">Uncharacterized protein</fullName>
    </submittedName>
</protein>
<evidence type="ECO:0000259" key="7">
    <source>
        <dbReference type="Pfam" id="PF25004"/>
    </source>
</evidence>
<dbReference type="InterPro" id="IPR007848">
    <property type="entry name" value="Small_mtfrase_dom"/>
</dbReference>
<dbReference type="InterPro" id="IPR055487">
    <property type="entry name" value="DUF7059"/>
</dbReference>
<dbReference type="AlphaFoldDB" id="A0A2N9JKF6"/>
<dbReference type="RefSeq" id="WP_105187014.1">
    <property type="nucleotide sequence ID" value="NZ_BAAAGO010000001.1"/>
</dbReference>
<dbReference type="PANTHER" id="PTHR45875:SF1">
    <property type="entry name" value="METHYLTRANSFERASE N6AMT1"/>
    <property type="match status" value="1"/>
</dbReference>
<dbReference type="Pfam" id="PF25004">
    <property type="entry name" value="DUF7782"/>
    <property type="match status" value="1"/>
</dbReference>
<keyword evidence="3" id="KW-0808">Transferase</keyword>
<reference evidence="8 9" key="1">
    <citation type="submission" date="2018-02" db="EMBL/GenBank/DDBJ databases">
        <authorList>
            <person name="Cohen D.B."/>
            <person name="Kent A.D."/>
        </authorList>
    </citation>
    <scope>NUCLEOTIDE SEQUENCE [LARGE SCALE GENOMIC DNA]</scope>
    <source>
        <strain evidence="8">1</strain>
    </source>
</reference>
<dbReference type="GO" id="GO:0035657">
    <property type="term" value="C:eRF1 methyltransferase complex"/>
    <property type="evidence" value="ECO:0007669"/>
    <property type="project" value="TreeGrafter"/>
</dbReference>
<dbReference type="InterPro" id="IPR029063">
    <property type="entry name" value="SAM-dependent_MTases_sf"/>
</dbReference>
<name>A0A2N9JKF6_9ACTN</name>
<dbReference type="GO" id="GO:0003676">
    <property type="term" value="F:nucleic acid binding"/>
    <property type="evidence" value="ECO:0007669"/>
    <property type="project" value="InterPro"/>
</dbReference>
<dbReference type="Pfam" id="PF23186">
    <property type="entry name" value="DUF7059"/>
    <property type="match status" value="1"/>
</dbReference>
<accession>A0A2N9JKF6</accession>
<evidence type="ECO:0000256" key="2">
    <source>
        <dbReference type="ARBA" id="ARBA00022603"/>
    </source>
</evidence>
<keyword evidence="4" id="KW-0949">S-adenosyl-L-methionine</keyword>
<keyword evidence="9" id="KW-1185">Reference proteome</keyword>
<dbReference type="Proteomes" id="UP000238164">
    <property type="component" value="Chromosome 1"/>
</dbReference>
<dbReference type="PANTHER" id="PTHR45875">
    <property type="entry name" value="METHYLTRANSFERASE N6AMT1"/>
    <property type="match status" value="1"/>
</dbReference>
<dbReference type="GO" id="GO:0032259">
    <property type="term" value="P:methylation"/>
    <property type="evidence" value="ECO:0007669"/>
    <property type="project" value="UniProtKB-KW"/>
</dbReference>
<feature type="domain" description="Methyltransferase small" evidence="5">
    <location>
        <begin position="149"/>
        <end position="276"/>
    </location>
</feature>
<organism evidence="8 9">
    <name type="scientific">Micropruina glycogenica</name>
    <dbReference type="NCBI Taxonomy" id="75385"/>
    <lineage>
        <taxon>Bacteria</taxon>
        <taxon>Bacillati</taxon>
        <taxon>Actinomycetota</taxon>
        <taxon>Actinomycetes</taxon>
        <taxon>Propionibacteriales</taxon>
        <taxon>Nocardioidaceae</taxon>
        <taxon>Micropruina</taxon>
    </lineage>
</organism>
<feature type="domain" description="DUF7782" evidence="7">
    <location>
        <begin position="387"/>
        <end position="491"/>
    </location>
</feature>
<gene>
    <name evidence="8" type="ORF">MPLG2_3495</name>
</gene>
<comment type="similarity">
    <text evidence="1">Belongs to the eukaryotic/archaeal PrmC-related family.</text>
</comment>
<keyword evidence="2" id="KW-0489">Methyltransferase</keyword>
<dbReference type="EMBL" id="LT985188">
    <property type="protein sequence ID" value="SPD88525.1"/>
    <property type="molecule type" value="Genomic_DNA"/>
</dbReference>
<evidence type="ECO:0000259" key="5">
    <source>
        <dbReference type="Pfam" id="PF05175"/>
    </source>
</evidence>
<dbReference type="GO" id="GO:0008757">
    <property type="term" value="F:S-adenosylmethionine-dependent methyltransferase activity"/>
    <property type="evidence" value="ECO:0007669"/>
    <property type="project" value="TreeGrafter"/>
</dbReference>
<evidence type="ECO:0000313" key="9">
    <source>
        <dbReference type="Proteomes" id="UP000238164"/>
    </source>
</evidence>
<proteinExistence type="inferred from homology"/>